<evidence type="ECO:0000313" key="2">
    <source>
        <dbReference type="Proteomes" id="UP000709336"/>
    </source>
</evidence>
<gene>
    <name evidence="1" type="ORF">HCJ96_10850</name>
</gene>
<reference evidence="1 2" key="1">
    <citation type="submission" date="2020-03" db="EMBL/GenBank/DDBJ databases">
        <title>Alteromonas ponticola sp. nov., isolated from seawater.</title>
        <authorList>
            <person name="Yoon J.-H."/>
            <person name="Kim Y.-O."/>
        </authorList>
    </citation>
    <scope>NUCLEOTIDE SEQUENCE [LARGE SCALE GENOMIC DNA]</scope>
    <source>
        <strain evidence="1 2">MYP5</strain>
    </source>
</reference>
<protein>
    <recommendedName>
        <fullName evidence="3">Porin</fullName>
    </recommendedName>
</protein>
<dbReference type="Proteomes" id="UP000709336">
    <property type="component" value="Unassembled WGS sequence"/>
</dbReference>
<organism evidence="1 2">
    <name type="scientific">Alteromonas ponticola</name>
    <dbReference type="NCBI Taxonomy" id="2720613"/>
    <lineage>
        <taxon>Bacteria</taxon>
        <taxon>Pseudomonadati</taxon>
        <taxon>Pseudomonadota</taxon>
        <taxon>Gammaproteobacteria</taxon>
        <taxon>Alteromonadales</taxon>
        <taxon>Alteromonadaceae</taxon>
        <taxon>Alteromonas/Salinimonas group</taxon>
        <taxon>Alteromonas</taxon>
    </lineage>
</organism>
<proteinExistence type="predicted"/>
<keyword evidence="2" id="KW-1185">Reference proteome</keyword>
<name>A0ABX1R5J6_9ALTE</name>
<dbReference type="SUPFAM" id="SSF56935">
    <property type="entry name" value="Porins"/>
    <property type="match status" value="1"/>
</dbReference>
<dbReference type="EMBL" id="JAATNW010000005">
    <property type="protein sequence ID" value="NMH60520.1"/>
    <property type="molecule type" value="Genomic_DNA"/>
</dbReference>
<comment type="caution">
    <text evidence="1">The sequence shown here is derived from an EMBL/GenBank/DDBJ whole genome shotgun (WGS) entry which is preliminary data.</text>
</comment>
<evidence type="ECO:0000313" key="1">
    <source>
        <dbReference type="EMBL" id="NMH60520.1"/>
    </source>
</evidence>
<sequence length="386" mass="43616">MSDSDQFGFRSDFSKPDAVFENDLDLDQTSKLGVQFDLIVSPAFDAVVQAVYRDQQDYTLDSMLNLAFVRYAPSPEWSLRVGRTAFDLFLLTEYRDIDFALPWAHVPSEIYGVIPHRFLDGVDLTHSRRWGDLMFSAKLFYGESEYGVTAYSSEEVIPFNLDNIVGVALDLQTMEWELAFNHTRVKFDSDLLSPLAEGITLLNQQVPGFAVLWPSAGVIGDAIDVNNREGSYTSISGQYRFQTMTVMSELAHIESNSLAVQDVYSGYVSGIFHHNRHNWYATFAYSHADKFSLGPVNEPFLTQIPGATELLANARVFLNFYSVNQKTFSIGWRWDFHEHISLKLQWDHTRIDSGGSTLWQPAQLGGNLDAPEGQVNTVFSNLSFSF</sequence>
<evidence type="ECO:0008006" key="3">
    <source>
        <dbReference type="Google" id="ProtNLM"/>
    </source>
</evidence>
<dbReference type="RefSeq" id="WP_169211072.1">
    <property type="nucleotide sequence ID" value="NZ_JAATNW010000005.1"/>
</dbReference>
<accession>A0ABX1R5J6</accession>